<dbReference type="PANTHER" id="PTHR24422:SF19">
    <property type="entry name" value="CHEMOTAXIS PROTEIN METHYLTRANSFERASE"/>
    <property type="match status" value="1"/>
</dbReference>
<dbReference type="Pfam" id="PF03705">
    <property type="entry name" value="CheR_N"/>
    <property type="match status" value="1"/>
</dbReference>
<dbReference type="Gene3D" id="1.10.155.10">
    <property type="entry name" value="Chemotaxis receptor methyltransferase CheR, N-terminal domain"/>
    <property type="match status" value="1"/>
</dbReference>
<dbReference type="GO" id="GO:0032259">
    <property type="term" value="P:methylation"/>
    <property type="evidence" value="ECO:0007669"/>
    <property type="project" value="UniProtKB-KW"/>
</dbReference>
<feature type="binding site" evidence="6">
    <location>
        <position position="82"/>
    </location>
    <ligand>
        <name>S-adenosyl-L-methionine</name>
        <dbReference type="ChEBI" id="CHEBI:59789"/>
    </ligand>
</feature>
<evidence type="ECO:0000256" key="2">
    <source>
        <dbReference type="ARBA" id="ARBA00022603"/>
    </source>
</evidence>
<dbReference type="PRINTS" id="PR00996">
    <property type="entry name" value="CHERMTFRASE"/>
</dbReference>
<feature type="binding site" evidence="6">
    <location>
        <begin position="225"/>
        <end position="226"/>
    </location>
    <ligand>
        <name>S-adenosyl-L-methionine</name>
        <dbReference type="ChEBI" id="CHEBI:59789"/>
    </ligand>
</feature>
<evidence type="ECO:0000256" key="6">
    <source>
        <dbReference type="PIRSR" id="PIRSR000410-1"/>
    </source>
</evidence>
<name>A0A5S3PJZ3_9RHOB</name>
<accession>A0A5S3PJZ3</accession>
<sequence>MRQLQMDCTLDPDSFRAIARLAYSESGLTLVEEKLSMIQSRLRHRLRALDLADFAVYSSFVCSDAGQAERRHMISALTTNVSHFFRERHHFDILAGTILRDALPRLRTGGRLRLWSAGCSNGQEACSMAMTLLETAPEVADLDLRILATDIAPNVVAFAKEGRYAERLVAGIDKALLTRYFQQATDAAGTVYVATPALRSMIRYRELNLLSDWPMRNAIDVIFCRNVVIYFDQVTQNRLWPRFRTILSPDGWLFVGHSERITDPEAFGFQIQGPTAYRPSDARCATPQTAKGKT</sequence>
<dbReference type="GO" id="GO:0008983">
    <property type="term" value="F:protein-glutamate O-methyltransferase activity"/>
    <property type="evidence" value="ECO:0007669"/>
    <property type="project" value="UniProtKB-EC"/>
</dbReference>
<dbReference type="PANTHER" id="PTHR24422">
    <property type="entry name" value="CHEMOTAXIS PROTEIN METHYLTRANSFERASE"/>
    <property type="match status" value="1"/>
</dbReference>
<dbReference type="InterPro" id="IPR022642">
    <property type="entry name" value="CheR_C"/>
</dbReference>
<dbReference type="PROSITE" id="PS50123">
    <property type="entry name" value="CHER"/>
    <property type="match status" value="1"/>
</dbReference>
<feature type="binding site" evidence="6">
    <location>
        <position position="150"/>
    </location>
    <ligand>
        <name>S-adenosyl-L-methionine</name>
        <dbReference type="ChEBI" id="CHEBI:59789"/>
    </ligand>
</feature>
<dbReference type="InterPro" id="IPR026024">
    <property type="entry name" value="Chemotaxis_MeTrfase_CheR"/>
</dbReference>
<dbReference type="InterPro" id="IPR000780">
    <property type="entry name" value="CheR_MeTrfase"/>
</dbReference>
<dbReference type="InterPro" id="IPR022641">
    <property type="entry name" value="CheR_N"/>
</dbReference>
<dbReference type="InterPro" id="IPR036804">
    <property type="entry name" value="CheR_N_sf"/>
</dbReference>
<dbReference type="Pfam" id="PF01739">
    <property type="entry name" value="CheR"/>
    <property type="match status" value="1"/>
</dbReference>
<dbReference type="RefSeq" id="WP_138660839.1">
    <property type="nucleotide sequence ID" value="NZ_VANS01000001.1"/>
</dbReference>
<dbReference type="PIRSF" id="PIRSF000410">
    <property type="entry name" value="CheR"/>
    <property type="match status" value="1"/>
</dbReference>
<dbReference type="Gene3D" id="3.40.50.150">
    <property type="entry name" value="Vaccinia Virus protein VP39"/>
    <property type="match status" value="1"/>
</dbReference>
<dbReference type="SMART" id="SM00138">
    <property type="entry name" value="MeTrc"/>
    <property type="match status" value="1"/>
</dbReference>
<evidence type="ECO:0000256" key="1">
    <source>
        <dbReference type="ARBA" id="ARBA00001541"/>
    </source>
</evidence>
<dbReference type="EMBL" id="VANS01000001">
    <property type="protein sequence ID" value="TMM54667.1"/>
    <property type="molecule type" value="Genomic_DNA"/>
</dbReference>
<dbReference type="EC" id="2.1.1.80" evidence="5"/>
<comment type="function">
    <text evidence="5">Methylation of the membrane-bound methyl-accepting chemotaxis proteins (MCP) to form gamma-glutamyl methyl ester residues in MCP.</text>
</comment>
<evidence type="ECO:0000256" key="4">
    <source>
        <dbReference type="ARBA" id="ARBA00022691"/>
    </source>
</evidence>
<dbReference type="SUPFAM" id="SSF47757">
    <property type="entry name" value="Chemotaxis receptor methyltransferase CheR, N-terminal domain"/>
    <property type="match status" value="1"/>
</dbReference>
<comment type="caution">
    <text evidence="8">The sequence shown here is derived from an EMBL/GenBank/DDBJ whole genome shotgun (WGS) entry which is preliminary data.</text>
</comment>
<comment type="catalytic activity">
    <reaction evidence="1 5">
        <text>L-glutamyl-[protein] + S-adenosyl-L-methionine = [protein]-L-glutamate 5-O-methyl ester + S-adenosyl-L-homocysteine</text>
        <dbReference type="Rhea" id="RHEA:24452"/>
        <dbReference type="Rhea" id="RHEA-COMP:10208"/>
        <dbReference type="Rhea" id="RHEA-COMP:10311"/>
        <dbReference type="ChEBI" id="CHEBI:29973"/>
        <dbReference type="ChEBI" id="CHEBI:57856"/>
        <dbReference type="ChEBI" id="CHEBI:59789"/>
        <dbReference type="ChEBI" id="CHEBI:82795"/>
        <dbReference type="EC" id="2.1.1.80"/>
    </reaction>
</comment>
<feature type="binding site" evidence="6">
    <location>
        <begin position="208"/>
        <end position="209"/>
    </location>
    <ligand>
        <name>S-adenosyl-L-methionine</name>
        <dbReference type="ChEBI" id="CHEBI:59789"/>
    </ligand>
</feature>
<feature type="binding site" evidence="6">
    <location>
        <position position="80"/>
    </location>
    <ligand>
        <name>S-adenosyl-L-methionine</name>
        <dbReference type="ChEBI" id="CHEBI:59789"/>
    </ligand>
</feature>
<feature type="binding site" evidence="6">
    <location>
        <position position="124"/>
    </location>
    <ligand>
        <name>S-adenosyl-L-methionine</name>
        <dbReference type="ChEBI" id="CHEBI:59789"/>
    </ligand>
</feature>
<evidence type="ECO:0000256" key="3">
    <source>
        <dbReference type="ARBA" id="ARBA00022679"/>
    </source>
</evidence>
<dbReference type="Proteomes" id="UP000309550">
    <property type="component" value="Unassembled WGS sequence"/>
</dbReference>
<dbReference type="SUPFAM" id="SSF53335">
    <property type="entry name" value="S-adenosyl-L-methionine-dependent methyltransferases"/>
    <property type="match status" value="1"/>
</dbReference>
<evidence type="ECO:0000256" key="5">
    <source>
        <dbReference type="PIRNR" id="PIRNR000410"/>
    </source>
</evidence>
<keyword evidence="9" id="KW-1185">Reference proteome</keyword>
<evidence type="ECO:0000259" key="7">
    <source>
        <dbReference type="PROSITE" id="PS50123"/>
    </source>
</evidence>
<keyword evidence="2 5" id="KW-0489">Methyltransferase</keyword>
<protein>
    <recommendedName>
        <fullName evidence="5">Chemotaxis protein methyltransferase</fullName>
        <ecNumber evidence="5">2.1.1.80</ecNumber>
    </recommendedName>
</protein>
<dbReference type="OrthoDB" id="9816309at2"/>
<dbReference type="InterPro" id="IPR029063">
    <property type="entry name" value="SAM-dependent_MTases_sf"/>
</dbReference>
<evidence type="ECO:0000313" key="9">
    <source>
        <dbReference type="Proteomes" id="UP000309550"/>
    </source>
</evidence>
<feature type="domain" description="CheR-type methyltransferase" evidence="7">
    <location>
        <begin position="3"/>
        <end position="282"/>
    </location>
</feature>
<dbReference type="InterPro" id="IPR050903">
    <property type="entry name" value="Bact_Chemotaxis_MeTrfase"/>
</dbReference>
<evidence type="ECO:0000313" key="8">
    <source>
        <dbReference type="EMBL" id="TMM54667.1"/>
    </source>
</evidence>
<feature type="binding site" evidence="6">
    <location>
        <position position="86"/>
    </location>
    <ligand>
        <name>S-adenosyl-L-methionine</name>
        <dbReference type="ChEBI" id="CHEBI:59789"/>
    </ligand>
</feature>
<keyword evidence="3 5" id="KW-0808">Transferase</keyword>
<keyword evidence="4 5" id="KW-0949">S-adenosyl-L-methionine</keyword>
<gene>
    <name evidence="8" type="ORF">FDT80_03510</name>
</gene>
<dbReference type="AlphaFoldDB" id="A0A5S3PJZ3"/>
<reference evidence="8 9" key="1">
    <citation type="submission" date="2019-05" db="EMBL/GenBank/DDBJ databases">
        <title>Sulfitobacter sabulilitoris sp. nov., isolated from a marine sand.</title>
        <authorList>
            <person name="Yoon J.-H."/>
        </authorList>
    </citation>
    <scope>NUCLEOTIDE SEQUENCE [LARGE SCALE GENOMIC DNA]</scope>
    <source>
        <strain evidence="8 9">HSMS-29</strain>
    </source>
</reference>
<organism evidence="8 9">
    <name type="scientific">Sulfitobacter sabulilitoris</name>
    <dbReference type="NCBI Taxonomy" id="2562655"/>
    <lineage>
        <taxon>Bacteria</taxon>
        <taxon>Pseudomonadati</taxon>
        <taxon>Pseudomonadota</taxon>
        <taxon>Alphaproteobacteria</taxon>
        <taxon>Rhodobacterales</taxon>
        <taxon>Roseobacteraceae</taxon>
        <taxon>Sulfitobacter</taxon>
    </lineage>
</organism>
<proteinExistence type="predicted"/>